<keyword evidence="5 7" id="KW-0418">Kinase</keyword>
<dbReference type="GO" id="GO:0005524">
    <property type="term" value="F:ATP binding"/>
    <property type="evidence" value="ECO:0007669"/>
    <property type="project" value="UniProtKB-UniRule"/>
</dbReference>
<dbReference type="GO" id="GO:0005737">
    <property type="term" value="C:cytoplasm"/>
    <property type="evidence" value="ECO:0007669"/>
    <property type="project" value="UniProtKB-SubCell"/>
</dbReference>
<dbReference type="GO" id="GO:0004140">
    <property type="term" value="F:dephospho-CoA kinase activity"/>
    <property type="evidence" value="ECO:0007669"/>
    <property type="project" value="UniProtKB-UniRule"/>
</dbReference>
<dbReference type="InterPro" id="IPR001977">
    <property type="entry name" value="Depp_CoAkinase"/>
</dbReference>
<proteinExistence type="inferred from homology"/>
<keyword evidence="3 5" id="KW-0067">ATP-binding</keyword>
<dbReference type="GO" id="GO:0015937">
    <property type="term" value="P:coenzyme A biosynthetic process"/>
    <property type="evidence" value="ECO:0007669"/>
    <property type="project" value="UniProtKB-UniRule"/>
</dbReference>
<evidence type="ECO:0000256" key="3">
    <source>
        <dbReference type="ARBA" id="ARBA00022840"/>
    </source>
</evidence>
<dbReference type="EMBL" id="FNCY01000001">
    <property type="protein sequence ID" value="SDG52903.1"/>
    <property type="molecule type" value="Genomic_DNA"/>
</dbReference>
<dbReference type="PANTHER" id="PTHR10695:SF46">
    <property type="entry name" value="BIFUNCTIONAL COENZYME A SYNTHASE-RELATED"/>
    <property type="match status" value="1"/>
</dbReference>
<comment type="catalytic activity">
    <reaction evidence="5">
        <text>3'-dephospho-CoA + ATP = ADP + CoA + H(+)</text>
        <dbReference type="Rhea" id="RHEA:18245"/>
        <dbReference type="ChEBI" id="CHEBI:15378"/>
        <dbReference type="ChEBI" id="CHEBI:30616"/>
        <dbReference type="ChEBI" id="CHEBI:57287"/>
        <dbReference type="ChEBI" id="CHEBI:57328"/>
        <dbReference type="ChEBI" id="CHEBI:456216"/>
        <dbReference type="EC" id="2.7.1.24"/>
    </reaction>
</comment>
<evidence type="ECO:0000313" key="7">
    <source>
        <dbReference type="EMBL" id="SDG52903.1"/>
    </source>
</evidence>
<evidence type="ECO:0000256" key="1">
    <source>
        <dbReference type="ARBA" id="ARBA00009018"/>
    </source>
</evidence>
<dbReference type="PROSITE" id="PS51219">
    <property type="entry name" value="DPCK"/>
    <property type="match status" value="1"/>
</dbReference>
<evidence type="ECO:0000256" key="6">
    <source>
        <dbReference type="NCBIfam" id="TIGR00152"/>
    </source>
</evidence>
<dbReference type="InterPro" id="IPR027417">
    <property type="entry name" value="P-loop_NTPase"/>
</dbReference>
<sequence>MPAGADGGAVSVWVVGLTGGIGSGKSTVADLFAARGIAVVDTDVIARELTAVGGAAMPDIEAAFGAGVIAPDGSMDRAAMRQRAFADTTVRQRLEAILHPRIRREADRRCGEAVSPYVLLAVPLLAETGSYRDRVARILVVDCPESTQLARVMARNGLSVDSVRAIMATQVSRADRLALADDVVTNDGARESLVPQVETLHRRYLQLAGSENRRNG</sequence>
<keyword evidence="8" id="KW-1185">Reference proteome</keyword>
<dbReference type="AlphaFoldDB" id="A0A1G7UZD9"/>
<comment type="function">
    <text evidence="5">Catalyzes the phosphorylation of the 3'-hydroxyl group of dephosphocoenzyme A to form coenzyme A.</text>
</comment>
<organism evidence="7 8">
    <name type="scientific">Propionivibrio dicarboxylicus</name>
    <dbReference type="NCBI Taxonomy" id="83767"/>
    <lineage>
        <taxon>Bacteria</taxon>
        <taxon>Pseudomonadati</taxon>
        <taxon>Pseudomonadota</taxon>
        <taxon>Betaproteobacteria</taxon>
        <taxon>Rhodocyclales</taxon>
        <taxon>Rhodocyclaceae</taxon>
        <taxon>Propionivibrio</taxon>
    </lineage>
</organism>
<dbReference type="Proteomes" id="UP000198607">
    <property type="component" value="Unassembled WGS sequence"/>
</dbReference>
<dbReference type="CDD" id="cd02022">
    <property type="entry name" value="DPCK"/>
    <property type="match status" value="1"/>
</dbReference>
<keyword evidence="2 5" id="KW-0547">Nucleotide-binding</keyword>
<name>A0A1G7UZD9_9RHOO</name>
<dbReference type="NCBIfam" id="TIGR00152">
    <property type="entry name" value="dephospho-CoA kinase"/>
    <property type="match status" value="1"/>
</dbReference>
<dbReference type="UniPathway" id="UPA00241">
    <property type="reaction ID" value="UER00356"/>
</dbReference>
<evidence type="ECO:0000256" key="5">
    <source>
        <dbReference type="HAMAP-Rule" id="MF_00376"/>
    </source>
</evidence>
<reference evidence="7 8" key="1">
    <citation type="submission" date="2016-10" db="EMBL/GenBank/DDBJ databases">
        <authorList>
            <person name="de Groot N.N."/>
        </authorList>
    </citation>
    <scope>NUCLEOTIDE SEQUENCE [LARGE SCALE GENOMIC DNA]</scope>
    <source>
        <strain evidence="7 8">DSM 5885</strain>
    </source>
</reference>
<dbReference type="SUPFAM" id="SSF52540">
    <property type="entry name" value="P-loop containing nucleoside triphosphate hydrolases"/>
    <property type="match status" value="1"/>
</dbReference>
<evidence type="ECO:0000256" key="2">
    <source>
        <dbReference type="ARBA" id="ARBA00022741"/>
    </source>
</evidence>
<dbReference type="HAMAP" id="MF_00376">
    <property type="entry name" value="Dephospho_CoA_kinase"/>
    <property type="match status" value="1"/>
</dbReference>
<comment type="similarity">
    <text evidence="1 5">Belongs to the CoaE family.</text>
</comment>
<comment type="pathway">
    <text evidence="5">Cofactor biosynthesis; coenzyme A biosynthesis; CoA from (R)-pantothenate: step 5/5.</text>
</comment>
<comment type="subcellular location">
    <subcellularLocation>
        <location evidence="5">Cytoplasm</location>
    </subcellularLocation>
</comment>
<keyword evidence="5" id="KW-0808">Transferase</keyword>
<dbReference type="Gene3D" id="3.40.50.300">
    <property type="entry name" value="P-loop containing nucleotide triphosphate hydrolases"/>
    <property type="match status" value="1"/>
</dbReference>
<protein>
    <recommendedName>
        <fullName evidence="5 6">Dephospho-CoA kinase</fullName>
        <ecNumber evidence="5 6">2.7.1.24</ecNumber>
    </recommendedName>
    <alternativeName>
        <fullName evidence="5">Dephosphocoenzyme A kinase</fullName>
    </alternativeName>
</protein>
<dbReference type="STRING" id="83767.SAMN05660652_00044"/>
<dbReference type="Pfam" id="PF01121">
    <property type="entry name" value="CoaE"/>
    <property type="match status" value="1"/>
</dbReference>
<keyword evidence="5" id="KW-0963">Cytoplasm</keyword>
<feature type="binding site" evidence="5">
    <location>
        <begin position="22"/>
        <end position="27"/>
    </location>
    <ligand>
        <name>ATP</name>
        <dbReference type="ChEBI" id="CHEBI:30616"/>
    </ligand>
</feature>
<accession>A0A1G7UZD9</accession>
<evidence type="ECO:0000313" key="8">
    <source>
        <dbReference type="Proteomes" id="UP000198607"/>
    </source>
</evidence>
<dbReference type="OrthoDB" id="9812943at2"/>
<evidence type="ECO:0000256" key="4">
    <source>
        <dbReference type="ARBA" id="ARBA00022993"/>
    </source>
</evidence>
<keyword evidence="4 5" id="KW-0173">Coenzyme A biosynthesis</keyword>
<gene>
    <name evidence="5" type="primary">coaE</name>
    <name evidence="7" type="ORF">SAMN05660652_00044</name>
</gene>
<dbReference type="PANTHER" id="PTHR10695">
    <property type="entry name" value="DEPHOSPHO-COA KINASE-RELATED"/>
    <property type="match status" value="1"/>
</dbReference>
<dbReference type="EC" id="2.7.1.24" evidence="5 6"/>